<protein>
    <submittedName>
        <fullName evidence="2">Uncharacterized protein DUF4397</fullName>
    </submittedName>
</protein>
<evidence type="ECO:0000313" key="3">
    <source>
        <dbReference type="Proteomes" id="UP000294902"/>
    </source>
</evidence>
<dbReference type="AlphaFoldDB" id="A0A4R3MMK6"/>
<evidence type="ECO:0000259" key="1">
    <source>
        <dbReference type="Pfam" id="PF14344"/>
    </source>
</evidence>
<accession>A0A4R3MMK6</accession>
<sequence length="204" mass="22522">MNQKTTSYIRLLHAVPDAPGVDIYANEEVLLAEDLEFGDFTPYIPVRPGDYEVDILVSGTQQGVLSTMLSVPERGIFTVAVSGSAEDPQVFVIEDPTIRIPTNQLGVRFAHLAPNAPSVDIRLDTGEQLFSDVAYGEISDYLFVDPNSYYLQVFPTDTNEPVLRAPNIRLKKDRFYTVYAVGLVGDTPPLQILVPLDGNSYINV</sequence>
<feature type="domain" description="DUF4397" evidence="1">
    <location>
        <begin position="7"/>
        <end position="122"/>
    </location>
</feature>
<dbReference type="InterPro" id="IPR025510">
    <property type="entry name" value="DUF4397"/>
</dbReference>
<name>A0A4R3MMK6_9FIRM</name>
<reference evidence="2 3" key="1">
    <citation type="submission" date="2019-03" db="EMBL/GenBank/DDBJ databases">
        <title>Genomic Encyclopedia of Type Strains, Phase IV (KMG-IV): sequencing the most valuable type-strain genomes for metagenomic binning, comparative biology and taxonomic classification.</title>
        <authorList>
            <person name="Goeker M."/>
        </authorList>
    </citation>
    <scope>NUCLEOTIDE SEQUENCE [LARGE SCALE GENOMIC DNA]</scope>
    <source>
        <strain evidence="2 3">DSM 24629</strain>
    </source>
</reference>
<organism evidence="2 3">
    <name type="scientific">Natranaerovirga pectinivora</name>
    <dbReference type="NCBI Taxonomy" id="682400"/>
    <lineage>
        <taxon>Bacteria</taxon>
        <taxon>Bacillati</taxon>
        <taxon>Bacillota</taxon>
        <taxon>Clostridia</taxon>
        <taxon>Lachnospirales</taxon>
        <taxon>Natranaerovirgaceae</taxon>
        <taxon>Natranaerovirga</taxon>
    </lineage>
</organism>
<dbReference type="RefSeq" id="WP_165878536.1">
    <property type="nucleotide sequence ID" value="NZ_SMAL01000006.1"/>
</dbReference>
<evidence type="ECO:0000313" key="2">
    <source>
        <dbReference type="EMBL" id="TCT14267.1"/>
    </source>
</evidence>
<dbReference type="EMBL" id="SMAL01000006">
    <property type="protein sequence ID" value="TCT14267.1"/>
    <property type="molecule type" value="Genomic_DNA"/>
</dbReference>
<dbReference type="Proteomes" id="UP000294902">
    <property type="component" value="Unassembled WGS sequence"/>
</dbReference>
<proteinExistence type="predicted"/>
<keyword evidence="3" id="KW-1185">Reference proteome</keyword>
<dbReference type="Pfam" id="PF14344">
    <property type="entry name" value="DUF4397"/>
    <property type="match status" value="1"/>
</dbReference>
<gene>
    <name evidence="2" type="ORF">EDC18_10663</name>
</gene>
<comment type="caution">
    <text evidence="2">The sequence shown here is derived from an EMBL/GenBank/DDBJ whole genome shotgun (WGS) entry which is preliminary data.</text>
</comment>